<evidence type="ECO:0000256" key="2">
    <source>
        <dbReference type="SAM" id="SignalP"/>
    </source>
</evidence>
<proteinExistence type="predicted"/>
<evidence type="ECO:0000313" key="4">
    <source>
        <dbReference type="Proteomes" id="UP000266313"/>
    </source>
</evidence>
<feature type="signal peptide" evidence="2">
    <location>
        <begin position="1"/>
        <end position="28"/>
    </location>
</feature>
<feature type="chain" id="PRO_5012060828" description="Outer membrane protein beta-barrel domain-containing protein" evidence="2">
    <location>
        <begin position="29"/>
        <end position="289"/>
    </location>
</feature>
<feature type="coiled-coil region" evidence="1">
    <location>
        <begin position="38"/>
        <end position="93"/>
    </location>
</feature>
<dbReference type="Proteomes" id="UP000266313">
    <property type="component" value="Chromosome"/>
</dbReference>
<name>A0A250KRK3_9GAMM</name>
<dbReference type="EMBL" id="AP017928">
    <property type="protein sequence ID" value="BBA34174.1"/>
    <property type="molecule type" value="Genomic_DNA"/>
</dbReference>
<dbReference type="AlphaFoldDB" id="A0A250KRK3"/>
<accession>A0A250KRK3</accession>
<sequence>MIKNSTGMAAVVTAAVAVAGLVPQQAMAESHYKGTSAQADIERRLQMMEDEMRALRSELARARSESRENVEKMEAQQEKVDRQLAEADKGEKEHRDLLFFRGGYAKMEHGRGYKGLETLVWNADENDNDGWYVGAGFDHELTDDFWGLTDIASLDGEVMFEYKNFGTGENFLVDAFTGGEVIENKITQFTLTAAPKIKFNNMGNFRPWIIPFGLGIHVISPPSSGVTVLNPGLMLGAGAEYKIWGDLWAGLDFRYHFTGDDLDIKSKNGVLKGVDTDGLTAGAYLGFGF</sequence>
<keyword evidence="2" id="KW-0732">Signal</keyword>
<reference evidence="3 4" key="1">
    <citation type="submission" date="2016-12" db="EMBL/GenBank/DDBJ databases">
        <title>Genome sequencing of Methylocaldum marinum.</title>
        <authorList>
            <person name="Takeuchi M."/>
            <person name="Kamagata Y."/>
            <person name="Hiraoka S."/>
            <person name="Oshima K."/>
            <person name="Hattori M."/>
            <person name="Iwasaki W."/>
        </authorList>
    </citation>
    <scope>NUCLEOTIDE SEQUENCE [LARGE SCALE GENOMIC DNA]</scope>
    <source>
        <strain evidence="3 4">S8</strain>
    </source>
</reference>
<evidence type="ECO:0000313" key="3">
    <source>
        <dbReference type="EMBL" id="BBA34174.1"/>
    </source>
</evidence>
<keyword evidence="1" id="KW-0175">Coiled coil</keyword>
<dbReference type="SUPFAM" id="SSF56925">
    <property type="entry name" value="OMPA-like"/>
    <property type="match status" value="1"/>
</dbReference>
<dbReference type="RefSeq" id="WP_119629638.1">
    <property type="nucleotide sequence ID" value="NZ_AP017928.1"/>
</dbReference>
<evidence type="ECO:0000256" key="1">
    <source>
        <dbReference type="SAM" id="Coils"/>
    </source>
</evidence>
<protein>
    <recommendedName>
        <fullName evidence="5">Outer membrane protein beta-barrel domain-containing protein</fullName>
    </recommendedName>
</protein>
<dbReference type="OrthoDB" id="5760633at2"/>
<organism evidence="3 4">
    <name type="scientific">Methylocaldum marinum</name>
    <dbReference type="NCBI Taxonomy" id="1432792"/>
    <lineage>
        <taxon>Bacteria</taxon>
        <taxon>Pseudomonadati</taxon>
        <taxon>Pseudomonadota</taxon>
        <taxon>Gammaproteobacteria</taxon>
        <taxon>Methylococcales</taxon>
        <taxon>Methylococcaceae</taxon>
        <taxon>Methylocaldum</taxon>
    </lineage>
</organism>
<evidence type="ECO:0008006" key="5">
    <source>
        <dbReference type="Google" id="ProtNLM"/>
    </source>
</evidence>
<dbReference type="KEGG" id="mmai:sS8_2222"/>
<gene>
    <name evidence="3" type="ORF">sS8_2222</name>
</gene>
<dbReference type="Gene3D" id="2.40.160.20">
    <property type="match status" value="1"/>
</dbReference>
<dbReference type="InterPro" id="IPR011250">
    <property type="entry name" value="OMP/PagP_B-barrel"/>
</dbReference>
<keyword evidence="4" id="KW-1185">Reference proteome</keyword>